<feature type="non-terminal residue" evidence="2">
    <location>
        <position position="74"/>
    </location>
</feature>
<sequence length="74" mass="8787">TTRSEDEKCTATTRRKWYKKNDDAVDDDDDDDDDNNNNNNIQRPRRFPSETITEKIDRILRKINAWTNETSIPT</sequence>
<gene>
    <name evidence="2" type="ORF">OVN521_LOCUS31061</name>
</gene>
<evidence type="ECO:0000313" key="3">
    <source>
        <dbReference type="Proteomes" id="UP000663866"/>
    </source>
</evidence>
<evidence type="ECO:0000313" key="2">
    <source>
        <dbReference type="EMBL" id="CAF4294650.1"/>
    </source>
</evidence>
<dbReference type="Proteomes" id="UP000663866">
    <property type="component" value="Unassembled WGS sequence"/>
</dbReference>
<reference evidence="2" key="1">
    <citation type="submission" date="2021-02" db="EMBL/GenBank/DDBJ databases">
        <authorList>
            <person name="Nowell W R."/>
        </authorList>
    </citation>
    <scope>NUCLEOTIDE SEQUENCE</scope>
</reference>
<evidence type="ECO:0000256" key="1">
    <source>
        <dbReference type="SAM" id="MobiDB-lite"/>
    </source>
</evidence>
<name>A0A820HEJ5_9BILA</name>
<comment type="caution">
    <text evidence="2">The sequence shown here is derived from an EMBL/GenBank/DDBJ whole genome shotgun (WGS) entry which is preliminary data.</text>
</comment>
<dbReference type="EMBL" id="CAJOBG010013578">
    <property type="protein sequence ID" value="CAF4294650.1"/>
    <property type="molecule type" value="Genomic_DNA"/>
</dbReference>
<organism evidence="2 3">
    <name type="scientific">Rotaria magnacalcarata</name>
    <dbReference type="NCBI Taxonomy" id="392030"/>
    <lineage>
        <taxon>Eukaryota</taxon>
        <taxon>Metazoa</taxon>
        <taxon>Spiralia</taxon>
        <taxon>Gnathifera</taxon>
        <taxon>Rotifera</taxon>
        <taxon>Eurotatoria</taxon>
        <taxon>Bdelloidea</taxon>
        <taxon>Philodinida</taxon>
        <taxon>Philodinidae</taxon>
        <taxon>Rotaria</taxon>
    </lineage>
</organism>
<accession>A0A820HEJ5</accession>
<feature type="compositionally biased region" description="Acidic residues" evidence="1">
    <location>
        <begin position="24"/>
        <end position="35"/>
    </location>
</feature>
<keyword evidence="3" id="KW-1185">Reference proteome</keyword>
<dbReference type="AlphaFoldDB" id="A0A820HEJ5"/>
<feature type="non-terminal residue" evidence="2">
    <location>
        <position position="1"/>
    </location>
</feature>
<feature type="region of interest" description="Disordered" evidence="1">
    <location>
        <begin position="20"/>
        <end position="52"/>
    </location>
</feature>
<proteinExistence type="predicted"/>
<protein>
    <submittedName>
        <fullName evidence="2">Uncharacterized protein</fullName>
    </submittedName>
</protein>